<sequence>VCACSQEAHISPMSSCCSGSFPMFCLYQHCPRAGFKTCNYQVLLWPIQNLQKNTPPYHLLHGERMFWEEDIVVEIEWLLLGHNSDRYNYSHPIMHRSNNYIRSVDFSHRTIQ</sequence>
<dbReference type="GeneID" id="25318488"/>
<dbReference type="AlphaFoldDB" id="A0A0F4YNI2"/>
<comment type="caution">
    <text evidence="1">The sequence shown here is derived from an EMBL/GenBank/DDBJ whole genome shotgun (WGS) entry which is preliminary data.</text>
</comment>
<dbReference type="RefSeq" id="XP_013326439.1">
    <property type="nucleotide sequence ID" value="XM_013470985.1"/>
</dbReference>
<keyword evidence="2" id="KW-1185">Reference proteome</keyword>
<evidence type="ECO:0000313" key="1">
    <source>
        <dbReference type="EMBL" id="KKA19827.1"/>
    </source>
</evidence>
<evidence type="ECO:0000313" key="2">
    <source>
        <dbReference type="Proteomes" id="UP000053958"/>
    </source>
</evidence>
<dbReference type="Proteomes" id="UP000053958">
    <property type="component" value="Unassembled WGS sequence"/>
</dbReference>
<proteinExistence type="predicted"/>
<accession>A0A0F4YNI2</accession>
<reference evidence="1 2" key="1">
    <citation type="submission" date="2015-04" db="EMBL/GenBank/DDBJ databases">
        <authorList>
            <person name="Heijne W.H."/>
            <person name="Fedorova N.D."/>
            <person name="Nierman W.C."/>
            <person name="Vollebregt A.W."/>
            <person name="Zhao Z."/>
            <person name="Wu L."/>
            <person name="Kumar M."/>
            <person name="Stam H."/>
            <person name="van den Berg M.A."/>
            <person name="Pel H.J."/>
        </authorList>
    </citation>
    <scope>NUCLEOTIDE SEQUENCE [LARGE SCALE GENOMIC DNA]</scope>
    <source>
        <strain evidence="1 2">CBS 393.64</strain>
    </source>
</reference>
<protein>
    <submittedName>
        <fullName evidence="1">Uncharacterized protein</fullName>
    </submittedName>
</protein>
<organism evidence="1 2">
    <name type="scientific">Rasamsonia emersonii (strain ATCC 16479 / CBS 393.64 / IMI 116815)</name>
    <dbReference type="NCBI Taxonomy" id="1408163"/>
    <lineage>
        <taxon>Eukaryota</taxon>
        <taxon>Fungi</taxon>
        <taxon>Dikarya</taxon>
        <taxon>Ascomycota</taxon>
        <taxon>Pezizomycotina</taxon>
        <taxon>Eurotiomycetes</taxon>
        <taxon>Eurotiomycetidae</taxon>
        <taxon>Eurotiales</taxon>
        <taxon>Trichocomaceae</taxon>
        <taxon>Rasamsonia</taxon>
    </lineage>
</organism>
<dbReference type="EMBL" id="LASV01000312">
    <property type="protein sequence ID" value="KKA19827.1"/>
    <property type="molecule type" value="Genomic_DNA"/>
</dbReference>
<gene>
    <name evidence="1" type="ORF">T310_6176</name>
</gene>
<feature type="non-terminal residue" evidence="1">
    <location>
        <position position="1"/>
    </location>
</feature>
<name>A0A0F4YNI2_RASE3</name>